<reference evidence="3" key="3">
    <citation type="submission" date="2024-03" db="EMBL/GenBank/DDBJ databases">
        <title>The Genome Sequence of Enterococcus sp. DIV0242b.</title>
        <authorList>
            <consortium name="The Broad Institute Genomics Platform"/>
            <consortium name="The Broad Institute Microbial Omics Core"/>
            <consortium name="The Broad Institute Genomic Center for Infectious Diseases"/>
            <person name="Earl A."/>
            <person name="Manson A."/>
            <person name="Gilmore M."/>
            <person name="Schwartman J."/>
            <person name="Shea T."/>
            <person name="Abouelleil A."/>
            <person name="Cao P."/>
            <person name="Chapman S."/>
            <person name="Cusick C."/>
            <person name="Young S."/>
            <person name="Neafsey D."/>
            <person name="Nusbaum C."/>
            <person name="Birren B."/>
        </authorList>
    </citation>
    <scope>NUCLEOTIDE SEQUENCE</scope>
    <source>
        <strain evidence="3">9E7_DIV0242</strain>
    </source>
</reference>
<evidence type="ECO:0008006" key="5">
    <source>
        <dbReference type="Google" id="ProtNLM"/>
    </source>
</evidence>
<evidence type="ECO:0000313" key="3">
    <source>
        <dbReference type="EMBL" id="WYJ90744.1"/>
    </source>
</evidence>
<organism evidence="2">
    <name type="scientific">Candidatus Enterococcus clewellii</name>
    <dbReference type="NCBI Taxonomy" id="1834193"/>
    <lineage>
        <taxon>Bacteria</taxon>
        <taxon>Bacillati</taxon>
        <taxon>Bacillota</taxon>
        <taxon>Bacilli</taxon>
        <taxon>Lactobacillales</taxon>
        <taxon>Enterococcaceae</taxon>
        <taxon>Enterococcus</taxon>
    </lineage>
</organism>
<proteinExistence type="predicted"/>
<name>A0A242K8N0_9ENTE</name>
<dbReference type="Pfam" id="PF18483">
    <property type="entry name" value="Lectin_L-type_dom"/>
    <property type="match status" value="1"/>
</dbReference>
<dbReference type="Gene3D" id="2.60.120.200">
    <property type="match status" value="1"/>
</dbReference>
<evidence type="ECO:0000313" key="4">
    <source>
        <dbReference type="Proteomes" id="UP000195141"/>
    </source>
</evidence>
<dbReference type="AlphaFoldDB" id="A0A242K8N0"/>
<evidence type="ECO:0000256" key="1">
    <source>
        <dbReference type="SAM" id="SignalP"/>
    </source>
</evidence>
<dbReference type="EMBL" id="CP147247">
    <property type="protein sequence ID" value="WYJ90744.1"/>
    <property type="molecule type" value="Genomic_DNA"/>
</dbReference>
<keyword evidence="4" id="KW-1185">Reference proteome</keyword>
<dbReference type="EMBL" id="NGMM01000002">
    <property type="protein sequence ID" value="OTP17138.1"/>
    <property type="molecule type" value="Genomic_DNA"/>
</dbReference>
<dbReference type="CDD" id="cd01951">
    <property type="entry name" value="lectin_L-type"/>
    <property type="match status" value="1"/>
</dbReference>
<dbReference type="OrthoDB" id="2306834at2"/>
<dbReference type="InterPro" id="IPR013320">
    <property type="entry name" value="ConA-like_dom_sf"/>
</dbReference>
<feature type="chain" id="PRO_5039441170" description="WxL domain-containing protein" evidence="1">
    <location>
        <begin position="26"/>
        <end position="721"/>
    </location>
</feature>
<protein>
    <recommendedName>
        <fullName evidence="5">WxL domain-containing protein</fullName>
    </recommendedName>
</protein>
<gene>
    <name evidence="2" type="ORF">A5888_001276</name>
    <name evidence="3" type="ORF">A5888_002512</name>
</gene>
<dbReference type="SUPFAM" id="SSF49899">
    <property type="entry name" value="Concanavalin A-like lectins/glucanases"/>
    <property type="match status" value="1"/>
</dbReference>
<evidence type="ECO:0000313" key="2">
    <source>
        <dbReference type="EMBL" id="OTP17138.1"/>
    </source>
</evidence>
<accession>A0A242K8N0</accession>
<reference evidence="3" key="2">
    <citation type="submission" date="2017-05" db="EMBL/GenBank/DDBJ databases">
        <authorList>
            <consortium name="The Broad Institute Genomics Platform"/>
            <consortium name="The Broad Institute Genomic Center for Infectious Diseases"/>
            <person name="Earl A."/>
            <person name="Manson A."/>
            <person name="Schwartman J."/>
            <person name="Gilmore M."/>
            <person name="Abouelleil A."/>
            <person name="Cao P."/>
            <person name="Chapman S."/>
            <person name="Cusick C."/>
            <person name="Shea T."/>
            <person name="Young S."/>
            <person name="Neafsey D."/>
            <person name="Nusbaum C."/>
            <person name="Birren B."/>
        </authorList>
    </citation>
    <scope>NUCLEOTIDE SEQUENCE</scope>
    <source>
        <strain evidence="3">9E7_DIV0242</strain>
    </source>
</reference>
<feature type="signal peptide" evidence="1">
    <location>
        <begin position="1"/>
        <end position="25"/>
    </location>
</feature>
<reference evidence="2" key="1">
    <citation type="submission" date="2017-05" db="EMBL/GenBank/DDBJ databases">
        <title>The Genome Sequence of Enterococcus sp. 9E7_DIV0242.</title>
        <authorList>
            <consortium name="The Broad Institute Genomics Platform"/>
            <consortium name="The Broad Institute Genomic Center for Infectious Diseases"/>
            <person name="Earl A."/>
            <person name="Manson A."/>
            <person name="Schwartman J."/>
            <person name="Gilmore M."/>
            <person name="Abouelleil A."/>
            <person name="Cao P."/>
            <person name="Chapman S."/>
            <person name="Cusick C."/>
            <person name="Shea T."/>
            <person name="Young S."/>
            <person name="Neafsey D."/>
            <person name="Nusbaum C."/>
            <person name="Birren B."/>
        </authorList>
    </citation>
    <scope>NUCLEOTIDE SEQUENCE [LARGE SCALE GENOMIC DNA]</scope>
    <source>
        <strain evidence="2">9E7_DIV0242</strain>
    </source>
</reference>
<keyword evidence="1" id="KW-0732">Signal</keyword>
<dbReference type="InterPro" id="IPR056573">
    <property type="entry name" value="Lectin_L-type_dom"/>
</dbReference>
<dbReference type="Proteomes" id="UP000195141">
    <property type="component" value="Chromosome"/>
</dbReference>
<sequence>MKMKKSKGMVVILFFVFLFSIPISAEGESSDTGSRKIVPYSALGGISDINQVKDRLIKLDNYFHPVTSGQGVVSNVTNMDGYDIVNVTKRGTTFGNGAIWSEDGFRMDLNYDFSTSMWLYFGKDPESGTKPEEKKVGDGMAFVMHADPEGKNAFAKSSRGNNTFGGGASLGVWAQANTTGGIKGAITNSLAIEFDNHINKTGMDKDTTNSNDGTKPYGHIAWGMPGKEYTYGKNGTSRTQYHNDAQAVDTFGDNRWHQFSIKWDSGQQQLTYKLDNLPEKTISFDTQFIFGTNIVYWGFTGSTGAAKMDARVAFEEFPRPIFTRVDETIVNESGESVLDRTVAEEQKLTYQVTLNDIKGTGILNDVTIMKKIDPNIQFSQETANVRLLKNGQPVEGMIQQQQGWWLFLGKQPVSLIKGDQLSVAFDVKMKPGEKTSGKPLQLQIDSGDTAVIAKNNMGSLLSEMHHAGVFYLDSNLAPELRKLEAVDQIPITEDFTAKVNWEEWNALDEGIVSFTLDDLSTSQTEDMKREQSFNTNNSGSYLGQGTAEANFGKLSAGSYRLTVKARDKNQKLSNELTKNITVRGTLTLVSVPDILDFGEVAINQIENGKKEYERASGNKMTVEVADFRSTSASPWILQATLQQPMTVEGKVQSFSGKLFNSEVGAGGTDNNYPNEQLITIRQNGSLTKTWQENEGILLQVRDTVIKGSYSATINWTLQDGL</sequence>